<keyword evidence="2" id="KW-1133">Transmembrane helix</keyword>
<keyword evidence="2" id="KW-0812">Transmembrane</keyword>
<dbReference type="GO" id="GO:0051481">
    <property type="term" value="P:negative regulation of cytosolic calcium ion concentration"/>
    <property type="evidence" value="ECO:0007669"/>
    <property type="project" value="EnsemblFungi"/>
</dbReference>
<feature type="transmembrane region" description="Helical" evidence="2">
    <location>
        <begin position="18"/>
        <end position="39"/>
    </location>
</feature>
<dbReference type="GO" id="GO:0005886">
    <property type="term" value="C:plasma membrane"/>
    <property type="evidence" value="ECO:0007669"/>
    <property type="project" value="EnsemblFungi"/>
</dbReference>
<protein>
    <recommendedName>
        <fullName evidence="5">Sodium/bile acid cotransporter 7</fullName>
    </recommendedName>
</protein>
<evidence type="ECO:0000256" key="1">
    <source>
        <dbReference type="SAM" id="MobiDB-lite"/>
    </source>
</evidence>
<dbReference type="InterPro" id="IPR038770">
    <property type="entry name" value="Na+/solute_symporter_sf"/>
</dbReference>
<feature type="transmembrane region" description="Helical" evidence="2">
    <location>
        <begin position="208"/>
        <end position="227"/>
    </location>
</feature>
<dbReference type="Proteomes" id="UP000094385">
    <property type="component" value="Unassembled WGS sequence"/>
</dbReference>
<evidence type="ECO:0000313" key="3">
    <source>
        <dbReference type="EMBL" id="ODQ73832.1"/>
    </source>
</evidence>
<evidence type="ECO:0000313" key="4">
    <source>
        <dbReference type="Proteomes" id="UP000094385"/>
    </source>
</evidence>
<accession>A0A1E3Q9K3</accession>
<dbReference type="GO" id="GO:0005935">
    <property type="term" value="C:cellular bud neck"/>
    <property type="evidence" value="ECO:0007669"/>
    <property type="project" value="EnsemblFungi"/>
</dbReference>
<feature type="compositionally biased region" description="Low complexity" evidence="1">
    <location>
        <begin position="409"/>
        <end position="423"/>
    </location>
</feature>
<feature type="transmembrane region" description="Helical" evidence="2">
    <location>
        <begin position="59"/>
        <end position="77"/>
    </location>
</feature>
<feature type="transmembrane region" description="Helical" evidence="2">
    <location>
        <begin position="239"/>
        <end position="260"/>
    </location>
</feature>
<reference evidence="3 4" key="1">
    <citation type="journal article" date="2016" name="Proc. Natl. Acad. Sci. U.S.A.">
        <title>Comparative genomics of biotechnologically important yeasts.</title>
        <authorList>
            <person name="Riley R."/>
            <person name="Haridas S."/>
            <person name="Wolfe K.H."/>
            <person name="Lopes M.R."/>
            <person name="Hittinger C.T."/>
            <person name="Goeker M."/>
            <person name="Salamov A.A."/>
            <person name="Wisecaver J.H."/>
            <person name="Long T.M."/>
            <person name="Calvey C.H."/>
            <person name="Aerts A.L."/>
            <person name="Barry K.W."/>
            <person name="Choi C."/>
            <person name="Clum A."/>
            <person name="Coughlan A.Y."/>
            <person name="Deshpande S."/>
            <person name="Douglass A.P."/>
            <person name="Hanson S.J."/>
            <person name="Klenk H.-P."/>
            <person name="LaButti K.M."/>
            <person name="Lapidus A."/>
            <person name="Lindquist E.A."/>
            <person name="Lipzen A.M."/>
            <person name="Meier-Kolthoff J.P."/>
            <person name="Ohm R.A."/>
            <person name="Otillar R.P."/>
            <person name="Pangilinan J.L."/>
            <person name="Peng Y."/>
            <person name="Rokas A."/>
            <person name="Rosa C.A."/>
            <person name="Scheuner C."/>
            <person name="Sibirny A.A."/>
            <person name="Slot J.C."/>
            <person name="Stielow J.B."/>
            <person name="Sun H."/>
            <person name="Kurtzman C.P."/>
            <person name="Blackwell M."/>
            <person name="Grigoriev I.V."/>
            <person name="Jeffries T.W."/>
        </authorList>
    </citation>
    <scope>NUCLEOTIDE SEQUENCE [LARGE SCALE GENOMIC DNA]</scope>
    <source>
        <strain evidence="3 4">NRRL Y-11557</strain>
    </source>
</reference>
<feature type="compositionally biased region" description="Basic and acidic residues" evidence="1">
    <location>
        <begin position="381"/>
        <end position="390"/>
    </location>
</feature>
<keyword evidence="4" id="KW-1185">Reference proteome</keyword>
<feature type="region of interest" description="Disordered" evidence="1">
    <location>
        <begin position="381"/>
        <end position="432"/>
    </location>
</feature>
<sequence>MAEETSPERKDKPKAVKFLIKVFWFLVSEWFVIGMGVFISLAYKFPTVAMNYGHIRADISIQYGAVAIIFLISGLNIPRQKLVTQAAHWQAHIVTQAISFLVTPAIAFGFASAIRASNNPNINEWILVGIIITGCTPTTVSSNVVMTREAKGNESLSLIEVSVGNIMGAFITPALVQMFLSKHSGFAYGNPTNSISLQSLYARVMKQLGIGVFIPLFVGQVVQFVFPNQTKWVLTKFKLAKVGSFCLLLIIWSSFSNSFASGAFETVSHASVIMVCFLNVGFYLLFTVICFLAARFPGLSEKYHFSRPDTVSIMLCGAAKTVALGVPLINAQYGSSSDAVGYASIALVLYQGEQILVAQVLVPIFRGWIEREIEAKKLQEQTDLEKKTVPEEDLSVEAQAVSDEKQHESTSTSGYSSESGEASVGPESTGKK</sequence>
<name>A0A1E3Q9K3_LIPST</name>
<dbReference type="STRING" id="675824.A0A1E3Q9K3"/>
<dbReference type="PIRSF" id="PIRSF026166">
    <property type="entry name" value="UCP026166"/>
    <property type="match status" value="1"/>
</dbReference>
<gene>
    <name evidence="3" type="ORF">LIPSTDRAFT_272381</name>
</gene>
<evidence type="ECO:0000256" key="2">
    <source>
        <dbReference type="SAM" id="Phobius"/>
    </source>
</evidence>
<dbReference type="PANTHER" id="PTHR18640:SF5">
    <property type="entry name" value="SODIUM_BILE ACID COTRANSPORTER 7"/>
    <property type="match status" value="1"/>
</dbReference>
<dbReference type="InterPro" id="IPR016833">
    <property type="entry name" value="Put_Na-Bile_cotransptr"/>
</dbReference>
<keyword evidence="2" id="KW-0472">Membrane</keyword>
<dbReference type="PANTHER" id="PTHR18640">
    <property type="entry name" value="SOLUTE CARRIER FAMILY 10 MEMBER 7"/>
    <property type="match status" value="1"/>
</dbReference>
<organism evidence="3 4">
    <name type="scientific">Lipomyces starkeyi NRRL Y-11557</name>
    <dbReference type="NCBI Taxonomy" id="675824"/>
    <lineage>
        <taxon>Eukaryota</taxon>
        <taxon>Fungi</taxon>
        <taxon>Dikarya</taxon>
        <taxon>Ascomycota</taxon>
        <taxon>Saccharomycotina</taxon>
        <taxon>Lipomycetes</taxon>
        <taxon>Lipomycetales</taxon>
        <taxon>Lipomycetaceae</taxon>
        <taxon>Lipomyces</taxon>
    </lineage>
</organism>
<dbReference type="AlphaFoldDB" id="A0A1E3Q9K3"/>
<feature type="transmembrane region" description="Helical" evidence="2">
    <location>
        <begin position="158"/>
        <end position="180"/>
    </location>
</feature>
<feature type="transmembrane region" description="Helical" evidence="2">
    <location>
        <begin position="125"/>
        <end position="146"/>
    </location>
</feature>
<dbReference type="Pfam" id="PF13593">
    <property type="entry name" value="SBF_like"/>
    <property type="match status" value="1"/>
</dbReference>
<dbReference type="Gene3D" id="1.20.1530.20">
    <property type="match status" value="1"/>
</dbReference>
<proteinExistence type="predicted"/>
<dbReference type="OrthoDB" id="188035at2759"/>
<dbReference type="EMBL" id="KV454293">
    <property type="protein sequence ID" value="ODQ73832.1"/>
    <property type="molecule type" value="Genomic_DNA"/>
</dbReference>
<evidence type="ECO:0008006" key="5">
    <source>
        <dbReference type="Google" id="ProtNLM"/>
    </source>
</evidence>
<feature type="transmembrane region" description="Helical" evidence="2">
    <location>
        <begin position="89"/>
        <end position="113"/>
    </location>
</feature>
<feature type="transmembrane region" description="Helical" evidence="2">
    <location>
        <begin position="272"/>
        <end position="294"/>
    </location>
</feature>